<dbReference type="Pfam" id="PF01704">
    <property type="entry name" value="UDPGP"/>
    <property type="match status" value="1"/>
</dbReference>
<dbReference type="AlphaFoldDB" id="A0A0M2UQ55"/>
<accession>A0A0M2UQ55</accession>
<evidence type="ECO:0000313" key="5">
    <source>
        <dbReference type="Proteomes" id="UP000034954"/>
    </source>
</evidence>
<dbReference type="GO" id="GO:0070569">
    <property type="term" value="F:uridylyltransferase activity"/>
    <property type="evidence" value="ECO:0007669"/>
    <property type="project" value="InterPro"/>
</dbReference>
<dbReference type="InterPro" id="IPR029044">
    <property type="entry name" value="Nucleotide-diphossugar_trans"/>
</dbReference>
<evidence type="ECO:0000256" key="3">
    <source>
        <dbReference type="ARBA" id="ARBA00022695"/>
    </source>
</evidence>
<dbReference type="EMBL" id="LAQJ01000286">
    <property type="protein sequence ID" value="KKO18218.1"/>
    <property type="molecule type" value="Genomic_DNA"/>
</dbReference>
<evidence type="ECO:0000313" key="4">
    <source>
        <dbReference type="EMBL" id="KKO18218.1"/>
    </source>
</evidence>
<dbReference type="Gene3D" id="3.90.550.10">
    <property type="entry name" value="Spore Coat Polysaccharide Biosynthesis Protein SpsA, Chain A"/>
    <property type="match status" value="1"/>
</dbReference>
<dbReference type="Proteomes" id="UP000034954">
    <property type="component" value="Unassembled WGS sequence"/>
</dbReference>
<name>A0A0M2UQ55_9BACT</name>
<organism evidence="4 5">
    <name type="scientific">Candidatus Brocadia fulgida</name>
    <dbReference type="NCBI Taxonomy" id="380242"/>
    <lineage>
        <taxon>Bacteria</taxon>
        <taxon>Pseudomonadati</taxon>
        <taxon>Planctomycetota</taxon>
        <taxon>Candidatus Brocadiia</taxon>
        <taxon>Candidatus Brocadiales</taxon>
        <taxon>Candidatus Brocadiaceae</taxon>
        <taxon>Candidatus Brocadia</taxon>
    </lineage>
</organism>
<evidence type="ECO:0000256" key="1">
    <source>
        <dbReference type="ARBA" id="ARBA00010401"/>
    </source>
</evidence>
<gene>
    <name evidence="4" type="ORF">BROFUL_03116</name>
</gene>
<keyword evidence="3" id="KW-0548">Nucleotidyltransferase</keyword>
<dbReference type="PANTHER" id="PTHR11952">
    <property type="entry name" value="UDP- GLUCOSE PYROPHOSPHORYLASE"/>
    <property type="match status" value="1"/>
</dbReference>
<comment type="similarity">
    <text evidence="1">Belongs to the UDPGP type 1 family.</text>
</comment>
<keyword evidence="2" id="KW-0808">Transferase</keyword>
<evidence type="ECO:0000256" key="2">
    <source>
        <dbReference type="ARBA" id="ARBA00022679"/>
    </source>
</evidence>
<dbReference type="SUPFAM" id="SSF53448">
    <property type="entry name" value="Nucleotide-diphospho-sugar transferases"/>
    <property type="match status" value="1"/>
</dbReference>
<reference evidence="4 5" key="1">
    <citation type="journal article" date="2013" name="BMC Microbiol.">
        <title>Identification of the type II cytochrome c maturation pathway in anammox bacteria by comparative genomics.</title>
        <authorList>
            <person name="Ferousi C."/>
            <person name="Speth D.R."/>
            <person name="Reimann J."/>
            <person name="Op den Camp H.J."/>
            <person name="Allen J.W."/>
            <person name="Keltjens J.T."/>
            <person name="Jetten M.S."/>
        </authorList>
    </citation>
    <scope>NUCLEOTIDE SEQUENCE [LARGE SCALE GENOMIC DNA]</scope>
    <source>
        <strain evidence="4">RU1</strain>
    </source>
</reference>
<keyword evidence="5" id="KW-1185">Reference proteome</keyword>
<proteinExistence type="inferred from homology"/>
<dbReference type="InterPro" id="IPR039741">
    <property type="entry name" value="UDP-sugar_pyrophosphorylase"/>
</dbReference>
<protein>
    <submittedName>
        <fullName evidence="4">UDP-N-acetylhexosamine pyrophosphorylase</fullName>
    </submittedName>
</protein>
<sequence>MKHTHLPFIDYPANNKILTRELLEKEYPAFVRHIEKVFDAGQSHIFRWWSELTPSEKKNLLDQIATIDFCLIKKLFNSAVLRPAQTSQENLTPPHVIAFQKNDAEKEMAQRVKLIGESSLQKGEVAILTVAGGDGTRMGISVPKGTFSITPITQKSIFQLHAEKIIAGQKRYNIRIPWYIMTSKNNDAATQNFFKERQFFGLNPQQVFFFTQDMFPVVDLQGNVMMDLKSNIIMSPNGHGGVLVALKEKGVLNDMKRRGIKNIFYHQVDNVLIKIADPVFVGYHLRDEAEISLKVVKKCHAEEKVGIVVYINGNLHMIEYSELSRKDMYAKNEDGALKYHAGNIAVHMININFLEKVYQEGESLPYHAAIKKVPYLGEDGSVIDPKQNNAIKFESFIFDILRYVKKSVIMEVPREDEFSPVKNMEGENSPATSRQDMINQFGRWLRNIGVSIPTDSQGNVIGTIEISPGFALDEEELKTKVDKQLQFNGTLFF</sequence>
<comment type="caution">
    <text evidence="4">The sequence shown here is derived from an EMBL/GenBank/DDBJ whole genome shotgun (WGS) entry which is preliminary data.</text>
</comment>
<dbReference type="CDD" id="cd04193">
    <property type="entry name" value="UDPGlcNAc_PPase"/>
    <property type="match status" value="1"/>
</dbReference>
<dbReference type="PANTHER" id="PTHR11952:SF2">
    <property type="entry name" value="LD24639P"/>
    <property type="match status" value="1"/>
</dbReference>
<dbReference type="InterPro" id="IPR002618">
    <property type="entry name" value="UDPGP_fam"/>
</dbReference>